<feature type="transmembrane region" description="Helical" evidence="1">
    <location>
        <begin position="80"/>
        <end position="99"/>
    </location>
</feature>
<protein>
    <recommendedName>
        <fullName evidence="4">DUF2029 domain-containing protein</fullName>
    </recommendedName>
</protein>
<reference evidence="2 3" key="1">
    <citation type="journal article" date="2018" name="Front. Microbiol.">
        <title>Hydrolytic Capabilities as a Key to Environmental Success: Chitinolytic and Cellulolytic Acidobacteria From Acidic Sub-arctic Soils and Boreal Peatlands.</title>
        <authorList>
            <person name="Belova S.E."/>
            <person name="Ravin N.V."/>
            <person name="Pankratov T.A."/>
            <person name="Rakitin A.L."/>
            <person name="Ivanova A.A."/>
            <person name="Beletsky A.V."/>
            <person name="Mardanov A.V."/>
            <person name="Sinninghe Damste J.S."/>
            <person name="Dedysh S.N."/>
        </authorList>
    </citation>
    <scope>NUCLEOTIDE SEQUENCE [LARGE SCALE GENOMIC DNA]</scope>
    <source>
        <strain evidence="2 3">SBC82</strain>
    </source>
</reference>
<feature type="transmembrane region" description="Helical" evidence="1">
    <location>
        <begin position="211"/>
        <end position="233"/>
    </location>
</feature>
<dbReference type="KEGG" id="abas:ACPOL_0086"/>
<name>A0A2Z5FRZ0_9BACT</name>
<feature type="transmembrane region" description="Helical" evidence="1">
    <location>
        <begin position="46"/>
        <end position="68"/>
    </location>
</feature>
<dbReference type="GO" id="GO:0005886">
    <property type="term" value="C:plasma membrane"/>
    <property type="evidence" value="ECO:0007669"/>
    <property type="project" value="UniProtKB-SubCell"/>
</dbReference>
<dbReference type="EMBL" id="CP030840">
    <property type="protein sequence ID" value="AXC09473.1"/>
    <property type="molecule type" value="Genomic_DNA"/>
</dbReference>
<proteinExistence type="predicted"/>
<dbReference type="GO" id="GO:0016758">
    <property type="term" value="F:hexosyltransferase activity"/>
    <property type="evidence" value="ECO:0007669"/>
    <property type="project" value="InterPro"/>
</dbReference>
<keyword evidence="1" id="KW-0472">Membrane</keyword>
<gene>
    <name evidence="2" type="ORF">ACPOL_0086</name>
</gene>
<evidence type="ECO:0000256" key="1">
    <source>
        <dbReference type="SAM" id="Phobius"/>
    </source>
</evidence>
<organism evidence="2 3">
    <name type="scientific">Acidisarcina polymorpha</name>
    <dbReference type="NCBI Taxonomy" id="2211140"/>
    <lineage>
        <taxon>Bacteria</taxon>
        <taxon>Pseudomonadati</taxon>
        <taxon>Acidobacteriota</taxon>
        <taxon>Terriglobia</taxon>
        <taxon>Terriglobales</taxon>
        <taxon>Acidobacteriaceae</taxon>
        <taxon>Acidisarcina</taxon>
    </lineage>
</organism>
<evidence type="ECO:0008006" key="4">
    <source>
        <dbReference type="Google" id="ProtNLM"/>
    </source>
</evidence>
<feature type="transmembrane region" description="Helical" evidence="1">
    <location>
        <begin position="355"/>
        <end position="372"/>
    </location>
</feature>
<feature type="transmembrane region" description="Helical" evidence="1">
    <location>
        <begin position="272"/>
        <end position="298"/>
    </location>
</feature>
<sequence>MNVDSVLAKQALWPRGTPLATNLALLLFGIIAIEFCRTGVTEFHHFVHGFSESVFAQIAVYLGAISLIERCPTNKWTLRIILAVALVARLYCVFSTPFLSTDIYRYVWDGKVQAAGINPFRYIPADSHLAFLRDGIIYPNINRKEFAHTIYPPGAQFLFLAITRISATVPFMKLALVGFEAVTCLVLLRILKLLSLPPERVVLYAWHPLCFWEIASSGHIDGAALTFLALAIYSRLKDKSGLTGVWLASATLIKLYPAALLPAFFQRSKWKMVAIFTAIIALTYACYMSVGLGVFGYLSGYAQEEGIDSGTRYFLLAFANRTLHTSIQPLAYMLFCAAIMGAICVWALLRGSSSSAFVLSALVIATMLNVFYSPHYPWYFLWLLPYIAINPWRPAFYLVTASTYLFGTNLGAPGEPMYHLNLLLYGGFALMFCYDLVAQRMRVYSSLPDLRPTIEHTSLIPTASARNS</sequence>
<feature type="transmembrane region" description="Helical" evidence="1">
    <location>
        <begin position="245"/>
        <end position="266"/>
    </location>
</feature>
<keyword evidence="1" id="KW-1133">Transmembrane helix</keyword>
<keyword evidence="1" id="KW-0812">Transmembrane</keyword>
<dbReference type="Proteomes" id="UP000253606">
    <property type="component" value="Chromosome"/>
</dbReference>
<evidence type="ECO:0000313" key="2">
    <source>
        <dbReference type="EMBL" id="AXC09473.1"/>
    </source>
</evidence>
<accession>A0A2Z5FRZ0</accession>
<feature type="transmembrane region" description="Helical" evidence="1">
    <location>
        <begin position="330"/>
        <end position="349"/>
    </location>
</feature>
<dbReference type="OrthoDB" id="3362857at2"/>
<evidence type="ECO:0000313" key="3">
    <source>
        <dbReference type="Proteomes" id="UP000253606"/>
    </source>
</evidence>
<keyword evidence="3" id="KW-1185">Reference proteome</keyword>
<dbReference type="Pfam" id="PF26314">
    <property type="entry name" value="MptA_B_family"/>
    <property type="match status" value="1"/>
</dbReference>
<feature type="transmembrane region" description="Helical" evidence="1">
    <location>
        <begin position="418"/>
        <end position="437"/>
    </location>
</feature>
<feature type="transmembrane region" description="Helical" evidence="1">
    <location>
        <begin position="174"/>
        <end position="191"/>
    </location>
</feature>
<dbReference type="RefSeq" id="WP_114205307.1">
    <property type="nucleotide sequence ID" value="NZ_CP030840.1"/>
</dbReference>
<feature type="transmembrane region" description="Helical" evidence="1">
    <location>
        <begin position="19"/>
        <end position="40"/>
    </location>
</feature>
<dbReference type="AlphaFoldDB" id="A0A2Z5FRZ0"/>